<gene>
    <name evidence="4" type="ORF">H7R52_18875</name>
</gene>
<keyword evidence="1" id="KW-0521">NADP</keyword>
<proteinExistence type="predicted"/>
<evidence type="ECO:0000256" key="2">
    <source>
        <dbReference type="ARBA" id="ARBA00023002"/>
    </source>
</evidence>
<keyword evidence="2" id="KW-0560">Oxidoreductase</keyword>
<dbReference type="InterPro" id="IPR013154">
    <property type="entry name" value="ADH-like_N"/>
</dbReference>
<dbReference type="EMBL" id="JACSZT010000022">
    <property type="protein sequence ID" value="MBC6499808.1"/>
    <property type="molecule type" value="Genomic_DNA"/>
</dbReference>
<organism evidence="4 5">
    <name type="scientific">Weissella confusa</name>
    <name type="common">Lactobacillus confusus</name>
    <dbReference type="NCBI Taxonomy" id="1583"/>
    <lineage>
        <taxon>Bacteria</taxon>
        <taxon>Bacillati</taxon>
        <taxon>Bacillota</taxon>
        <taxon>Bacilli</taxon>
        <taxon>Lactobacillales</taxon>
        <taxon>Lactobacillaceae</taxon>
        <taxon>Weissella</taxon>
    </lineage>
</organism>
<dbReference type="AlphaFoldDB" id="A0A923SQE1"/>
<sequence>MAVQTALDAGAKVSATAHGWGLDFLREKFPQVNAPMILGSSVAGEVIAVGRNVHDFKVGDRIAANVRGGETYAEEVLVPIHLAAHIPDDVTYASAVSVA</sequence>
<evidence type="ECO:0000313" key="4">
    <source>
        <dbReference type="EMBL" id="MBC6499808.1"/>
    </source>
</evidence>
<evidence type="ECO:0000313" key="5">
    <source>
        <dbReference type="Proteomes" id="UP000650485"/>
    </source>
</evidence>
<dbReference type="PANTHER" id="PTHR48106">
    <property type="entry name" value="QUINONE OXIDOREDUCTASE PIG3-RELATED"/>
    <property type="match status" value="1"/>
</dbReference>
<evidence type="ECO:0000259" key="3">
    <source>
        <dbReference type="Pfam" id="PF08240"/>
    </source>
</evidence>
<accession>A0A923SQE1</accession>
<name>A0A923SQE1_WEICO</name>
<dbReference type="InterPro" id="IPR011032">
    <property type="entry name" value="GroES-like_sf"/>
</dbReference>
<dbReference type="GO" id="GO:0070402">
    <property type="term" value="F:NADPH binding"/>
    <property type="evidence" value="ECO:0007669"/>
    <property type="project" value="TreeGrafter"/>
</dbReference>
<comment type="caution">
    <text evidence="4">The sequence shown here is derived from an EMBL/GenBank/DDBJ whole genome shotgun (WGS) entry which is preliminary data.</text>
</comment>
<feature type="domain" description="Alcohol dehydrogenase-like N-terminal" evidence="3">
    <location>
        <begin position="25"/>
        <end position="87"/>
    </location>
</feature>
<dbReference type="GO" id="GO:0016651">
    <property type="term" value="F:oxidoreductase activity, acting on NAD(P)H"/>
    <property type="evidence" value="ECO:0007669"/>
    <property type="project" value="TreeGrafter"/>
</dbReference>
<reference evidence="4" key="1">
    <citation type="submission" date="2020-08" db="EMBL/GenBank/DDBJ databases">
        <title>Complete genome sequence of Weissella confusa strain FS54 provides insights into metabolic potential.</title>
        <authorList>
            <person name="Fhoula I."/>
            <person name="Najjari A."/>
            <person name="Lekired A."/>
            <person name="Bessrour-Aouam N."/>
            <person name="Jaballah S."/>
            <person name="Klibi N."/>
            <person name="Ouzari H.-I."/>
        </authorList>
    </citation>
    <scope>NUCLEOTIDE SEQUENCE</scope>
    <source>
        <strain evidence="4">FS54</strain>
    </source>
</reference>
<protein>
    <submittedName>
        <fullName evidence="4">Alcohol dehydrogenase catalytic domain-containing protein</fullName>
    </submittedName>
</protein>
<dbReference type="Proteomes" id="UP000650485">
    <property type="component" value="Unassembled WGS sequence"/>
</dbReference>
<dbReference type="Gene3D" id="3.90.180.10">
    <property type="entry name" value="Medium-chain alcohol dehydrogenases, catalytic domain"/>
    <property type="match status" value="1"/>
</dbReference>
<dbReference type="Pfam" id="PF08240">
    <property type="entry name" value="ADH_N"/>
    <property type="match status" value="1"/>
</dbReference>
<evidence type="ECO:0000256" key="1">
    <source>
        <dbReference type="ARBA" id="ARBA00022857"/>
    </source>
</evidence>
<dbReference type="SUPFAM" id="SSF50129">
    <property type="entry name" value="GroES-like"/>
    <property type="match status" value="1"/>
</dbReference>